<reference evidence="4 5" key="1">
    <citation type="submission" date="2019-03" db="EMBL/GenBank/DDBJ databases">
        <title>Lake Tanganyika Metagenome-Assembled Genomes (MAGs).</title>
        <authorList>
            <person name="Tran P."/>
        </authorList>
    </citation>
    <scope>NUCLEOTIDE SEQUENCE [LARGE SCALE GENOMIC DNA]</scope>
    <source>
        <strain evidence="4">K_DeepCast_65m_m2_236</strain>
    </source>
</reference>
<gene>
    <name evidence="4" type="ORF">FJZ00_11265</name>
</gene>
<dbReference type="Gene3D" id="3.60.40.10">
    <property type="entry name" value="PPM-type phosphatase domain"/>
    <property type="match status" value="1"/>
</dbReference>
<dbReference type="Pfam" id="PF07228">
    <property type="entry name" value="SpoIIE"/>
    <property type="match status" value="1"/>
</dbReference>
<feature type="domain" description="PPM-type phosphatase" evidence="3">
    <location>
        <begin position="293"/>
        <end position="419"/>
    </location>
</feature>
<name>A0A937X4F0_9BACT</name>
<dbReference type="Proteomes" id="UP000703893">
    <property type="component" value="Unassembled WGS sequence"/>
</dbReference>
<dbReference type="AlphaFoldDB" id="A0A937X4F0"/>
<evidence type="ECO:0000256" key="1">
    <source>
        <dbReference type="ARBA" id="ARBA00022801"/>
    </source>
</evidence>
<dbReference type="InterPro" id="IPR052016">
    <property type="entry name" value="Bact_Sigma-Reg"/>
</dbReference>
<comment type="caution">
    <text evidence="4">The sequence shown here is derived from an EMBL/GenBank/DDBJ whole genome shotgun (WGS) entry which is preliminary data.</text>
</comment>
<keyword evidence="2" id="KW-0472">Membrane</keyword>
<evidence type="ECO:0000256" key="2">
    <source>
        <dbReference type="SAM" id="Phobius"/>
    </source>
</evidence>
<dbReference type="GO" id="GO:0016791">
    <property type="term" value="F:phosphatase activity"/>
    <property type="evidence" value="ECO:0007669"/>
    <property type="project" value="TreeGrafter"/>
</dbReference>
<keyword evidence="2" id="KW-1133">Transmembrane helix</keyword>
<evidence type="ECO:0000313" key="5">
    <source>
        <dbReference type="Proteomes" id="UP000703893"/>
    </source>
</evidence>
<feature type="non-terminal residue" evidence="4">
    <location>
        <position position="423"/>
    </location>
</feature>
<organism evidence="4 5">
    <name type="scientific">Candidatus Tanganyikabacteria bacterium</name>
    <dbReference type="NCBI Taxonomy" id="2961651"/>
    <lineage>
        <taxon>Bacteria</taxon>
        <taxon>Bacillati</taxon>
        <taxon>Candidatus Sericytochromatia</taxon>
        <taxon>Candidatus Tanganyikabacteria</taxon>
    </lineage>
</organism>
<accession>A0A937X4F0</accession>
<dbReference type="PANTHER" id="PTHR43156">
    <property type="entry name" value="STAGE II SPORULATION PROTEIN E-RELATED"/>
    <property type="match status" value="1"/>
</dbReference>
<sequence>MTAFERVGLERLASRFVRGLILAAGALFAYTLGRAGLAMAFGGAVPEYAAPGLSALCVAAAVPAYRKLKKTVDPIFMHTGYDPSKVVTDFARAAREAYDPDLIVTAFYNNLHGALKPRSAVVYLTSQGTLTPVVAEGCPHPPVPLNGDRPDLSWLGSDQPVDPARVSGAVEDLGLSFKPALALALGSDKPAEDPLLGLIVLGAREDDRPYGAADRDLVVELARIMARGVQTTRLLSRRAAEDRQRRELEVAWEVQANLLPRELPALEGADLEAYARSAREVGGDFYDVLPVDANRWGILVGEATGRGISSALLAEVALSFFRSAAPGTPSPAETLRIVNNLICLYRPSTKASLTVSYAVYDRRDRSLAISNAGQSHPLLNGYPVAIDGVPMGVGRDAAFAENRITLKKGDAVLWYTDGVPAAV</sequence>
<dbReference type="SUPFAM" id="SSF55781">
    <property type="entry name" value="GAF domain-like"/>
    <property type="match status" value="1"/>
</dbReference>
<evidence type="ECO:0000259" key="3">
    <source>
        <dbReference type="Pfam" id="PF07228"/>
    </source>
</evidence>
<dbReference type="InterPro" id="IPR001932">
    <property type="entry name" value="PPM-type_phosphatase-like_dom"/>
</dbReference>
<dbReference type="PANTHER" id="PTHR43156:SF2">
    <property type="entry name" value="STAGE II SPORULATION PROTEIN E"/>
    <property type="match status" value="1"/>
</dbReference>
<protein>
    <submittedName>
        <fullName evidence="4">SpoIIE family protein phosphatase</fullName>
    </submittedName>
</protein>
<dbReference type="EMBL" id="VGJX01000694">
    <property type="protein sequence ID" value="MBM3275724.1"/>
    <property type="molecule type" value="Genomic_DNA"/>
</dbReference>
<proteinExistence type="predicted"/>
<keyword evidence="1" id="KW-0378">Hydrolase</keyword>
<feature type="transmembrane region" description="Helical" evidence="2">
    <location>
        <begin position="20"/>
        <end position="42"/>
    </location>
</feature>
<dbReference type="InterPro" id="IPR036457">
    <property type="entry name" value="PPM-type-like_dom_sf"/>
</dbReference>
<evidence type="ECO:0000313" key="4">
    <source>
        <dbReference type="EMBL" id="MBM3275724.1"/>
    </source>
</evidence>
<keyword evidence="2" id="KW-0812">Transmembrane</keyword>